<gene>
    <name evidence="1" type="ORF">TWF506_004051</name>
</gene>
<keyword evidence="2" id="KW-1185">Reference proteome</keyword>
<comment type="caution">
    <text evidence="1">The sequence shown here is derived from an EMBL/GenBank/DDBJ whole genome shotgun (WGS) entry which is preliminary data.</text>
</comment>
<name>A0AAN8NKQ3_9PEZI</name>
<dbReference type="AlphaFoldDB" id="A0AAN8NKQ3"/>
<accession>A0AAN8NKQ3</accession>
<dbReference type="EMBL" id="JAVHJM010000013">
    <property type="protein sequence ID" value="KAK6499423.1"/>
    <property type="molecule type" value="Genomic_DNA"/>
</dbReference>
<protein>
    <submittedName>
        <fullName evidence="1">Uncharacterized protein</fullName>
    </submittedName>
</protein>
<evidence type="ECO:0000313" key="2">
    <source>
        <dbReference type="Proteomes" id="UP001307849"/>
    </source>
</evidence>
<sequence>MHQSIPPEVQDLILEAAVGSQYPTLKLVCKYWNISITRIFKKKYRVPPNSDDADIKKYLGPAHRAPGPELTPFLVHKAICDFTGYLRIKEDWSGVTENVYQIDTDFGPEDDPDVVAETLRLHECANDPVIIADATRSDTLRYPVYMGWALSDPESLALAAQGGGSGHSFLATRTATRTPGQDYDTQDLLNPRKIMKVRDFMSLYIQYTRYSKGYPPMAKKGGRFVVHTGMWAPFYADATPEAMEAVKYIKVNLVYMRAPSS</sequence>
<organism evidence="1 2">
    <name type="scientific">Arthrobotrys conoides</name>
    <dbReference type="NCBI Taxonomy" id="74498"/>
    <lineage>
        <taxon>Eukaryota</taxon>
        <taxon>Fungi</taxon>
        <taxon>Dikarya</taxon>
        <taxon>Ascomycota</taxon>
        <taxon>Pezizomycotina</taxon>
        <taxon>Orbiliomycetes</taxon>
        <taxon>Orbiliales</taxon>
        <taxon>Orbiliaceae</taxon>
        <taxon>Arthrobotrys</taxon>
    </lineage>
</organism>
<reference evidence="1 2" key="1">
    <citation type="submission" date="2019-10" db="EMBL/GenBank/DDBJ databases">
        <authorList>
            <person name="Palmer J.M."/>
        </authorList>
    </citation>
    <scope>NUCLEOTIDE SEQUENCE [LARGE SCALE GENOMIC DNA]</scope>
    <source>
        <strain evidence="1 2">TWF506</strain>
    </source>
</reference>
<proteinExistence type="predicted"/>
<dbReference type="Proteomes" id="UP001307849">
    <property type="component" value="Unassembled WGS sequence"/>
</dbReference>
<evidence type="ECO:0000313" key="1">
    <source>
        <dbReference type="EMBL" id="KAK6499423.1"/>
    </source>
</evidence>